<organism evidence="2 3">
    <name type="scientific">Olea europaea subsp. europaea</name>
    <dbReference type="NCBI Taxonomy" id="158383"/>
    <lineage>
        <taxon>Eukaryota</taxon>
        <taxon>Viridiplantae</taxon>
        <taxon>Streptophyta</taxon>
        <taxon>Embryophyta</taxon>
        <taxon>Tracheophyta</taxon>
        <taxon>Spermatophyta</taxon>
        <taxon>Magnoliopsida</taxon>
        <taxon>eudicotyledons</taxon>
        <taxon>Gunneridae</taxon>
        <taxon>Pentapetalae</taxon>
        <taxon>asterids</taxon>
        <taxon>lamiids</taxon>
        <taxon>Lamiales</taxon>
        <taxon>Oleaceae</taxon>
        <taxon>Oleeae</taxon>
        <taxon>Olea</taxon>
    </lineage>
</organism>
<dbReference type="GO" id="GO:0016104">
    <property type="term" value="P:triterpenoid biosynthetic process"/>
    <property type="evidence" value="ECO:0007669"/>
    <property type="project" value="InterPro"/>
</dbReference>
<dbReference type="PANTHER" id="PTHR11764">
    <property type="entry name" value="TERPENE CYCLASE/MUTASE FAMILY MEMBER"/>
    <property type="match status" value="1"/>
</dbReference>
<dbReference type="Pfam" id="PF13249">
    <property type="entry name" value="SQHop_cyclase_N"/>
    <property type="match status" value="1"/>
</dbReference>
<dbReference type="AlphaFoldDB" id="A0A8S0RYI3"/>
<feature type="non-terminal residue" evidence="2">
    <location>
        <position position="148"/>
    </location>
</feature>
<dbReference type="Gramene" id="OE9A049293T1">
    <property type="protein sequence ID" value="OE9A049293C1"/>
    <property type="gene ID" value="OE9A049293"/>
</dbReference>
<dbReference type="Proteomes" id="UP000594638">
    <property type="component" value="Unassembled WGS sequence"/>
</dbReference>
<dbReference type="SUPFAM" id="SSF81853">
    <property type="entry name" value="Family 10 polysaccharide lyase"/>
    <property type="match status" value="1"/>
</dbReference>
<sequence length="148" mass="16629">MKNEKEFDLVFWQLIKESGIDLLSIPPVRLDKNEEVTYEAATTAVKKALRLNLALQASDGHWPAENASPMILTPPLIFVLYITGKINTVLTPEHKKEIIRYIYNHQNDDGGWGFCIEGRSTMIGSALNYVALRLLGEGLDDGNEEVTR</sequence>
<dbReference type="InterPro" id="IPR032697">
    <property type="entry name" value="SQ_cyclase_N"/>
</dbReference>
<gene>
    <name evidence="2" type="ORF">OLEA9_A049293</name>
</gene>
<keyword evidence="3" id="KW-1185">Reference proteome</keyword>
<comment type="caution">
    <text evidence="2">The sequence shown here is derived from an EMBL/GenBank/DDBJ whole genome shotgun (WGS) entry which is preliminary data.</text>
</comment>
<feature type="domain" description="Squalene cyclase N-terminal" evidence="1">
    <location>
        <begin position="46"/>
        <end position="140"/>
    </location>
</feature>
<accession>A0A8S0RYI3</accession>
<reference evidence="2 3" key="1">
    <citation type="submission" date="2019-12" db="EMBL/GenBank/DDBJ databases">
        <authorList>
            <person name="Alioto T."/>
            <person name="Alioto T."/>
            <person name="Gomez Garrido J."/>
        </authorList>
    </citation>
    <scope>NUCLEOTIDE SEQUENCE [LARGE SCALE GENOMIC DNA]</scope>
</reference>
<dbReference type="InterPro" id="IPR018333">
    <property type="entry name" value="Squalene_cyclase"/>
</dbReference>
<evidence type="ECO:0000313" key="2">
    <source>
        <dbReference type="EMBL" id="CAA2984020.1"/>
    </source>
</evidence>
<dbReference type="EMBL" id="CACTIH010003750">
    <property type="protein sequence ID" value="CAA2984020.1"/>
    <property type="molecule type" value="Genomic_DNA"/>
</dbReference>
<dbReference type="GO" id="GO:0042300">
    <property type="term" value="F:beta-amyrin synthase activity"/>
    <property type="evidence" value="ECO:0007669"/>
    <property type="project" value="TreeGrafter"/>
</dbReference>
<dbReference type="GO" id="GO:0005811">
    <property type="term" value="C:lipid droplet"/>
    <property type="evidence" value="ECO:0007669"/>
    <property type="project" value="InterPro"/>
</dbReference>
<proteinExistence type="predicted"/>
<protein>
    <submittedName>
        <fullName evidence="2">Dammarenediol II synthase-like</fullName>
    </submittedName>
</protein>
<dbReference type="Gene3D" id="1.50.10.20">
    <property type="match status" value="1"/>
</dbReference>
<evidence type="ECO:0000313" key="3">
    <source>
        <dbReference type="Proteomes" id="UP000594638"/>
    </source>
</evidence>
<evidence type="ECO:0000259" key="1">
    <source>
        <dbReference type="Pfam" id="PF13249"/>
    </source>
</evidence>
<dbReference type="OrthoDB" id="21502at2759"/>
<dbReference type="PANTHER" id="PTHR11764:SF71">
    <property type="entry name" value="TERPENE CYCLASE_MUTASE FAMILY MEMBER"/>
    <property type="match status" value="1"/>
</dbReference>
<name>A0A8S0RYI3_OLEEU</name>